<feature type="compositionally biased region" description="Basic and acidic residues" evidence="1">
    <location>
        <begin position="34"/>
        <end position="57"/>
    </location>
</feature>
<evidence type="ECO:0000256" key="1">
    <source>
        <dbReference type="SAM" id="MobiDB-lite"/>
    </source>
</evidence>
<protein>
    <submittedName>
        <fullName evidence="2">Uncharacterized protein</fullName>
    </submittedName>
</protein>
<keyword evidence="3" id="KW-1185">Reference proteome</keyword>
<dbReference type="Proteomes" id="UP001066276">
    <property type="component" value="Chromosome 3_2"/>
</dbReference>
<comment type="caution">
    <text evidence="2">The sequence shown here is derived from an EMBL/GenBank/DDBJ whole genome shotgun (WGS) entry which is preliminary data.</text>
</comment>
<accession>A0AAV7TEF0</accession>
<feature type="region of interest" description="Disordered" evidence="1">
    <location>
        <begin position="1"/>
        <end position="75"/>
    </location>
</feature>
<name>A0AAV7TEF0_PLEWA</name>
<organism evidence="2 3">
    <name type="scientific">Pleurodeles waltl</name>
    <name type="common">Iberian ribbed newt</name>
    <dbReference type="NCBI Taxonomy" id="8319"/>
    <lineage>
        <taxon>Eukaryota</taxon>
        <taxon>Metazoa</taxon>
        <taxon>Chordata</taxon>
        <taxon>Craniata</taxon>
        <taxon>Vertebrata</taxon>
        <taxon>Euteleostomi</taxon>
        <taxon>Amphibia</taxon>
        <taxon>Batrachia</taxon>
        <taxon>Caudata</taxon>
        <taxon>Salamandroidea</taxon>
        <taxon>Salamandridae</taxon>
        <taxon>Pleurodelinae</taxon>
        <taxon>Pleurodeles</taxon>
    </lineage>
</organism>
<dbReference type="EMBL" id="JANPWB010000006">
    <property type="protein sequence ID" value="KAJ1174963.1"/>
    <property type="molecule type" value="Genomic_DNA"/>
</dbReference>
<reference evidence="2" key="1">
    <citation type="journal article" date="2022" name="bioRxiv">
        <title>Sequencing and chromosome-scale assembly of the giantPleurodeles waltlgenome.</title>
        <authorList>
            <person name="Brown T."/>
            <person name="Elewa A."/>
            <person name="Iarovenko S."/>
            <person name="Subramanian E."/>
            <person name="Araus A.J."/>
            <person name="Petzold A."/>
            <person name="Susuki M."/>
            <person name="Suzuki K.-i.T."/>
            <person name="Hayashi T."/>
            <person name="Toyoda A."/>
            <person name="Oliveira C."/>
            <person name="Osipova E."/>
            <person name="Leigh N.D."/>
            <person name="Simon A."/>
            <person name="Yun M.H."/>
        </authorList>
    </citation>
    <scope>NUCLEOTIDE SEQUENCE</scope>
    <source>
        <strain evidence="2">20211129_DDA</strain>
        <tissue evidence="2">Liver</tissue>
    </source>
</reference>
<dbReference type="AlphaFoldDB" id="A0AAV7TEF0"/>
<sequence>MEAVRRRREPSARTGKRSATGAQRKQRALSGGRTECEIERSEERKGIKTLTGEEGRGGARNITTAERRQSKALEH</sequence>
<gene>
    <name evidence="2" type="ORF">NDU88_000254</name>
</gene>
<evidence type="ECO:0000313" key="3">
    <source>
        <dbReference type="Proteomes" id="UP001066276"/>
    </source>
</evidence>
<feature type="compositionally biased region" description="Basic and acidic residues" evidence="1">
    <location>
        <begin position="65"/>
        <end position="75"/>
    </location>
</feature>
<evidence type="ECO:0000313" key="2">
    <source>
        <dbReference type="EMBL" id="KAJ1174963.1"/>
    </source>
</evidence>
<proteinExistence type="predicted"/>